<comment type="caution">
    <text evidence="2">The sequence shown here is derived from an EMBL/GenBank/DDBJ whole genome shotgun (WGS) entry which is preliminary data.</text>
</comment>
<evidence type="ECO:0000256" key="1">
    <source>
        <dbReference type="SAM" id="MobiDB-lite"/>
    </source>
</evidence>
<protein>
    <submittedName>
        <fullName evidence="2">Uncharacterized protein</fullName>
    </submittedName>
</protein>
<sequence length="154" mass="16883">MLTSVLERVGLQLPSLETMQQQEASPPVAPAPVTPHPSTETPGIWRKWVDEGRVTFDTVFDGQSVDTLLAKFEASQSKLYDQLSLKCDALFALQHEPTESLYVMLTSVLECVGLQLPSLETMQQQEASPLVAPAPVTPHPSTETPENVNNKLSQ</sequence>
<keyword evidence="3" id="KW-1185">Reference proteome</keyword>
<feature type="region of interest" description="Disordered" evidence="1">
    <location>
        <begin position="125"/>
        <end position="154"/>
    </location>
</feature>
<proteinExistence type="predicted"/>
<dbReference type="EMBL" id="JAZGQO010000002">
    <property type="protein sequence ID" value="KAK6191239.1"/>
    <property type="molecule type" value="Genomic_DNA"/>
</dbReference>
<feature type="region of interest" description="Disordered" evidence="1">
    <location>
        <begin position="18"/>
        <end position="42"/>
    </location>
</feature>
<dbReference type="Proteomes" id="UP001347796">
    <property type="component" value="Unassembled WGS sequence"/>
</dbReference>
<accession>A0AAN8Q0D8</accession>
<evidence type="ECO:0000313" key="3">
    <source>
        <dbReference type="Proteomes" id="UP001347796"/>
    </source>
</evidence>
<reference evidence="2 3" key="1">
    <citation type="submission" date="2024-01" db="EMBL/GenBank/DDBJ databases">
        <title>The genome of the rayed Mediterranean limpet Patella caerulea (Linnaeus, 1758).</title>
        <authorList>
            <person name="Anh-Thu Weber A."/>
            <person name="Halstead-Nussloch G."/>
        </authorList>
    </citation>
    <scope>NUCLEOTIDE SEQUENCE [LARGE SCALE GENOMIC DNA]</scope>
    <source>
        <strain evidence="2">AATW-2023a</strain>
        <tissue evidence="2">Whole specimen</tissue>
    </source>
</reference>
<organism evidence="2 3">
    <name type="scientific">Patella caerulea</name>
    <name type="common">Rayed Mediterranean limpet</name>
    <dbReference type="NCBI Taxonomy" id="87958"/>
    <lineage>
        <taxon>Eukaryota</taxon>
        <taxon>Metazoa</taxon>
        <taxon>Spiralia</taxon>
        <taxon>Lophotrochozoa</taxon>
        <taxon>Mollusca</taxon>
        <taxon>Gastropoda</taxon>
        <taxon>Patellogastropoda</taxon>
        <taxon>Patelloidea</taxon>
        <taxon>Patellidae</taxon>
        <taxon>Patella</taxon>
    </lineage>
</organism>
<evidence type="ECO:0000313" key="2">
    <source>
        <dbReference type="EMBL" id="KAK6191239.1"/>
    </source>
</evidence>
<gene>
    <name evidence="2" type="ORF">SNE40_002975</name>
</gene>
<name>A0AAN8Q0D8_PATCE</name>
<feature type="compositionally biased region" description="Polar residues" evidence="1">
    <location>
        <begin position="139"/>
        <end position="154"/>
    </location>
</feature>
<dbReference type="AlphaFoldDB" id="A0AAN8Q0D8"/>